<name>A0A919WL09_9BACI</name>
<proteinExistence type="predicted"/>
<comment type="caution">
    <text evidence="1">The sequence shown here is derived from an EMBL/GenBank/DDBJ whole genome shotgun (WGS) entry which is preliminary data.</text>
</comment>
<keyword evidence="2" id="KW-1185">Reference proteome</keyword>
<gene>
    <name evidence="1" type="ORF">J27TS8_40390</name>
</gene>
<dbReference type="AlphaFoldDB" id="A0A919WL09"/>
<protein>
    <submittedName>
        <fullName evidence="1">Uncharacterized protein</fullName>
    </submittedName>
</protein>
<reference evidence="1" key="1">
    <citation type="submission" date="2021-03" db="EMBL/GenBank/DDBJ databases">
        <title>Antimicrobial resistance genes in bacteria isolated from Japanese honey, and their potential for conferring macrolide and lincosamide resistance in the American foulbrood pathogen Paenibacillus larvae.</title>
        <authorList>
            <person name="Okamoto M."/>
            <person name="Kumagai M."/>
            <person name="Kanamori H."/>
            <person name="Takamatsu D."/>
        </authorList>
    </citation>
    <scope>NUCLEOTIDE SEQUENCE</scope>
    <source>
        <strain evidence="1">J27TS8</strain>
    </source>
</reference>
<dbReference type="Proteomes" id="UP000682111">
    <property type="component" value="Unassembled WGS sequence"/>
</dbReference>
<accession>A0A919WL09</accession>
<dbReference type="EMBL" id="BORC01000010">
    <property type="protein sequence ID" value="GIN64046.1"/>
    <property type="molecule type" value="Genomic_DNA"/>
</dbReference>
<evidence type="ECO:0000313" key="2">
    <source>
        <dbReference type="Proteomes" id="UP000682111"/>
    </source>
</evidence>
<organism evidence="1 2">
    <name type="scientific">Robertmurraya siralis</name>
    <dbReference type="NCBI Taxonomy" id="77777"/>
    <lineage>
        <taxon>Bacteria</taxon>
        <taxon>Bacillati</taxon>
        <taxon>Bacillota</taxon>
        <taxon>Bacilli</taxon>
        <taxon>Bacillales</taxon>
        <taxon>Bacillaceae</taxon>
        <taxon>Robertmurraya</taxon>
    </lineage>
</organism>
<sequence>MTLLFGQKAQAAPVECPYIPSIWKQSMQKTKKSVKSPNGNIHKTRNLFKLMQFNEIEINSVVF</sequence>
<evidence type="ECO:0000313" key="1">
    <source>
        <dbReference type="EMBL" id="GIN64046.1"/>
    </source>
</evidence>